<protein>
    <submittedName>
        <fullName evidence="4">Response regulator receiver domain-containing protein</fullName>
    </submittedName>
</protein>
<feature type="domain" description="Response regulatory" evidence="3">
    <location>
        <begin position="4"/>
        <end position="119"/>
    </location>
</feature>
<keyword evidence="5" id="KW-1185">Reference proteome</keyword>
<dbReference type="PANTHER" id="PTHR44591:SF3">
    <property type="entry name" value="RESPONSE REGULATORY DOMAIN-CONTAINING PROTEIN"/>
    <property type="match status" value="1"/>
</dbReference>
<accession>A0A1I3URV7</accession>
<dbReference type="RefSeq" id="WP_090631913.1">
    <property type="nucleotide sequence ID" value="NZ_FOQO01000015.1"/>
</dbReference>
<proteinExistence type="predicted"/>
<reference evidence="4 5" key="1">
    <citation type="submission" date="2016-10" db="EMBL/GenBank/DDBJ databases">
        <authorList>
            <person name="de Groot N.N."/>
        </authorList>
    </citation>
    <scope>NUCLEOTIDE SEQUENCE [LARGE SCALE GENOMIC DNA]</scope>
    <source>
        <strain evidence="4 5">RK1</strain>
    </source>
</reference>
<dbReference type="Gene3D" id="3.40.50.2300">
    <property type="match status" value="1"/>
</dbReference>
<dbReference type="AlphaFoldDB" id="A0A1I3URV7"/>
<dbReference type="GO" id="GO:0000160">
    <property type="term" value="P:phosphorelay signal transduction system"/>
    <property type="evidence" value="ECO:0007669"/>
    <property type="project" value="InterPro"/>
</dbReference>
<dbReference type="InterPro" id="IPR050595">
    <property type="entry name" value="Bact_response_regulator"/>
</dbReference>
<dbReference type="EMBL" id="FOQO01000015">
    <property type="protein sequence ID" value="SFJ85712.1"/>
    <property type="molecule type" value="Genomic_DNA"/>
</dbReference>
<dbReference type="InterPro" id="IPR001789">
    <property type="entry name" value="Sig_transdc_resp-reg_receiver"/>
</dbReference>
<dbReference type="STRING" id="1477437.SAMN05444682_11535"/>
<feature type="modified residue" description="4-aspartylphosphate" evidence="2">
    <location>
        <position position="54"/>
    </location>
</feature>
<dbReference type="InterPro" id="IPR011006">
    <property type="entry name" value="CheY-like_superfamily"/>
</dbReference>
<organism evidence="4 5">
    <name type="scientific">Parapedobacter indicus</name>
    <dbReference type="NCBI Taxonomy" id="1477437"/>
    <lineage>
        <taxon>Bacteria</taxon>
        <taxon>Pseudomonadati</taxon>
        <taxon>Bacteroidota</taxon>
        <taxon>Sphingobacteriia</taxon>
        <taxon>Sphingobacteriales</taxon>
        <taxon>Sphingobacteriaceae</taxon>
        <taxon>Parapedobacter</taxon>
    </lineage>
</organism>
<gene>
    <name evidence="4" type="ORF">SAMN05444682_11535</name>
</gene>
<dbReference type="Proteomes" id="UP000198670">
    <property type="component" value="Unassembled WGS sequence"/>
</dbReference>
<evidence type="ECO:0000313" key="4">
    <source>
        <dbReference type="EMBL" id="SFJ85712.1"/>
    </source>
</evidence>
<dbReference type="PROSITE" id="PS50110">
    <property type="entry name" value="RESPONSE_REGULATORY"/>
    <property type="match status" value="1"/>
</dbReference>
<sequence length="120" mass="13458">MKKKIYVLEDDADIGELIAFLLTEQGYEVSVFSTIASFRQYANHNPLPALLIIDVMLPDGNGLDVCKEWKTAATTQSIPILVMSAYEDYRHDNRAQDADGFISKPFDIKSFLVDVKAQLS</sequence>
<evidence type="ECO:0000259" key="3">
    <source>
        <dbReference type="PROSITE" id="PS50110"/>
    </source>
</evidence>
<name>A0A1I3URV7_9SPHI</name>
<dbReference type="SMART" id="SM00448">
    <property type="entry name" value="REC"/>
    <property type="match status" value="1"/>
</dbReference>
<dbReference type="PANTHER" id="PTHR44591">
    <property type="entry name" value="STRESS RESPONSE REGULATOR PROTEIN 1"/>
    <property type="match status" value="1"/>
</dbReference>
<keyword evidence="1 2" id="KW-0597">Phosphoprotein</keyword>
<dbReference type="OrthoDB" id="5432534at2"/>
<dbReference type="Pfam" id="PF00072">
    <property type="entry name" value="Response_reg"/>
    <property type="match status" value="1"/>
</dbReference>
<evidence type="ECO:0000256" key="1">
    <source>
        <dbReference type="ARBA" id="ARBA00022553"/>
    </source>
</evidence>
<evidence type="ECO:0000256" key="2">
    <source>
        <dbReference type="PROSITE-ProRule" id="PRU00169"/>
    </source>
</evidence>
<evidence type="ECO:0000313" key="5">
    <source>
        <dbReference type="Proteomes" id="UP000198670"/>
    </source>
</evidence>
<dbReference type="SUPFAM" id="SSF52172">
    <property type="entry name" value="CheY-like"/>
    <property type="match status" value="1"/>
</dbReference>